<reference evidence="9 10" key="1">
    <citation type="journal article" date="2011" name="J. Bacteriol.">
        <title>Genome sequence of the repetitive-sequence-rich Mycoplasma fermentans strain M64.</title>
        <authorList>
            <person name="Shu H.W."/>
            <person name="Liu T.T."/>
            <person name="Chang H.Y."/>
            <person name="Liu Y.M."/>
            <person name="Wu K.M."/>
            <person name="Shu H.Y."/>
            <person name="Tsai S.F."/>
            <person name="Hsiao K.J."/>
            <person name="Hu W.S."/>
            <person name="Ng W.V."/>
        </authorList>
    </citation>
    <scope>NUCLEOTIDE SEQUENCE [LARGE SCALE GENOMIC DNA]</scope>
    <source>
        <strain evidence="9 10">M64</strain>
    </source>
</reference>
<evidence type="ECO:0000256" key="3">
    <source>
        <dbReference type="ARBA" id="ARBA00022448"/>
    </source>
</evidence>
<dbReference type="AlphaFoldDB" id="A0AB32XB58"/>
<feature type="transmembrane region" description="Helical" evidence="8">
    <location>
        <begin position="204"/>
        <end position="224"/>
    </location>
</feature>
<dbReference type="Pfam" id="PF03547">
    <property type="entry name" value="Mem_trans"/>
    <property type="match status" value="1"/>
</dbReference>
<keyword evidence="7 8" id="KW-0472">Membrane</keyword>
<sequence>MDVTKKLVSTLTNVNLWGAIIASIVIIGLGYLLVKVKWFKSTWKAALVGVVMKVALPALALKGFMSDISLGLLQEQGIILGIAFGFYILLSLVAWLWTKYMPHKTPESVENAQENTIIGEMSETKTVDESRHRAMVVWMLLIFGSTTFFGMPIIKELYSNNNGVLAANIWNVPYRIFLYSFCFMQMKGLKFNKENIKASAKSMFLNPIIIATFAGLILWLNQLIPGAGATYKDFSQTIKVNGSDVVIKYSATFGENFKTVLTPDKKVFYMLNANNEYIKTTKPVGWFTWKTTLPYIYKFIDILGSLCSPLIWLAIGMTLAESKLKEAAGDKWVWIYSLIKLIVIPLAIFLIFWGLNKGGLVKKEVGIAMVIFAATPPATVAVGFAISENKCARLASSASAFSTLLAVIFLPIWIVVAELVFM</sequence>
<gene>
    <name evidence="9" type="ordered locus">MfeM64YM_0177</name>
</gene>
<feature type="transmembrane region" description="Helical" evidence="8">
    <location>
        <begin position="398"/>
        <end position="421"/>
    </location>
</feature>
<dbReference type="PANTHER" id="PTHR36838">
    <property type="entry name" value="AUXIN EFFLUX CARRIER FAMILY PROTEIN"/>
    <property type="match status" value="1"/>
</dbReference>
<feature type="transmembrane region" description="Helical" evidence="8">
    <location>
        <begin position="16"/>
        <end position="34"/>
    </location>
</feature>
<dbReference type="GO" id="GO:0005886">
    <property type="term" value="C:plasma membrane"/>
    <property type="evidence" value="ECO:0007669"/>
    <property type="project" value="UniProtKB-SubCell"/>
</dbReference>
<feature type="transmembrane region" description="Helical" evidence="8">
    <location>
        <begin position="46"/>
        <end position="65"/>
    </location>
</feature>
<keyword evidence="6 8" id="KW-1133">Transmembrane helix</keyword>
<evidence type="ECO:0000256" key="6">
    <source>
        <dbReference type="ARBA" id="ARBA00022989"/>
    </source>
</evidence>
<organism evidence="9 10">
    <name type="scientific">Mycoplasmopsis fermentans (strain M64)</name>
    <name type="common">Mycoplasma fermentans</name>
    <dbReference type="NCBI Taxonomy" id="943945"/>
    <lineage>
        <taxon>Bacteria</taxon>
        <taxon>Bacillati</taxon>
        <taxon>Mycoplasmatota</taxon>
        <taxon>Mycoplasmoidales</taxon>
        <taxon>Metamycoplasmataceae</taxon>
        <taxon>Mycoplasmopsis</taxon>
    </lineage>
</organism>
<dbReference type="GO" id="GO:0055085">
    <property type="term" value="P:transmembrane transport"/>
    <property type="evidence" value="ECO:0007669"/>
    <property type="project" value="InterPro"/>
</dbReference>
<feature type="transmembrane region" description="Helical" evidence="8">
    <location>
        <begin position="135"/>
        <end position="154"/>
    </location>
</feature>
<accession>A0AB32XB58</accession>
<feature type="transmembrane region" description="Helical" evidence="8">
    <location>
        <begin position="166"/>
        <end position="184"/>
    </location>
</feature>
<evidence type="ECO:0000256" key="5">
    <source>
        <dbReference type="ARBA" id="ARBA00022692"/>
    </source>
</evidence>
<feature type="transmembrane region" description="Helical" evidence="8">
    <location>
        <begin position="332"/>
        <end position="353"/>
    </location>
</feature>
<feature type="transmembrane region" description="Helical" evidence="8">
    <location>
        <begin position="77"/>
        <end position="97"/>
    </location>
</feature>
<evidence type="ECO:0000256" key="4">
    <source>
        <dbReference type="ARBA" id="ARBA00022475"/>
    </source>
</evidence>
<dbReference type="InterPro" id="IPR004776">
    <property type="entry name" value="Mem_transp_PIN-like"/>
</dbReference>
<name>A0AB32XB58_MYCFM</name>
<dbReference type="Gene3D" id="1.20.1530.20">
    <property type="match status" value="1"/>
</dbReference>
<comment type="subcellular location">
    <subcellularLocation>
        <location evidence="1">Cell membrane</location>
        <topology evidence="1">Multi-pass membrane protein</topology>
    </subcellularLocation>
</comment>
<evidence type="ECO:0000256" key="2">
    <source>
        <dbReference type="ARBA" id="ARBA00010145"/>
    </source>
</evidence>
<dbReference type="EMBL" id="CP002458">
    <property type="protein sequence ID" value="ADV34184.1"/>
    <property type="molecule type" value="Genomic_DNA"/>
</dbReference>
<evidence type="ECO:0000313" key="10">
    <source>
        <dbReference type="Proteomes" id="UP000007473"/>
    </source>
</evidence>
<dbReference type="PANTHER" id="PTHR36838:SF1">
    <property type="entry name" value="SLR1864 PROTEIN"/>
    <property type="match status" value="1"/>
</dbReference>
<proteinExistence type="inferred from homology"/>
<keyword evidence="4" id="KW-1003">Cell membrane</keyword>
<dbReference type="Proteomes" id="UP000007473">
    <property type="component" value="Chromosome"/>
</dbReference>
<protein>
    <submittedName>
        <fullName evidence="9">Transporter, auxin efflux carrier family</fullName>
    </submittedName>
</protein>
<dbReference type="InterPro" id="IPR038770">
    <property type="entry name" value="Na+/solute_symporter_sf"/>
</dbReference>
<evidence type="ECO:0000256" key="1">
    <source>
        <dbReference type="ARBA" id="ARBA00004651"/>
    </source>
</evidence>
<feature type="transmembrane region" description="Helical" evidence="8">
    <location>
        <begin position="295"/>
        <end position="320"/>
    </location>
</feature>
<dbReference type="KEGG" id="mfm:MfeM64YM_0177"/>
<keyword evidence="3" id="KW-0813">Transport</keyword>
<keyword evidence="5 8" id="KW-0812">Transmembrane</keyword>
<evidence type="ECO:0000256" key="7">
    <source>
        <dbReference type="ARBA" id="ARBA00023136"/>
    </source>
</evidence>
<feature type="transmembrane region" description="Helical" evidence="8">
    <location>
        <begin position="365"/>
        <end position="386"/>
    </location>
</feature>
<evidence type="ECO:0000256" key="8">
    <source>
        <dbReference type="SAM" id="Phobius"/>
    </source>
</evidence>
<evidence type="ECO:0000313" key="9">
    <source>
        <dbReference type="EMBL" id="ADV34184.1"/>
    </source>
</evidence>
<comment type="similarity">
    <text evidence="2">Belongs to the auxin efflux carrier (TC 2.A.69) family.</text>
</comment>
<dbReference type="RefSeq" id="WP_013526704.1">
    <property type="nucleotide sequence ID" value="NC_014921.1"/>
</dbReference>